<evidence type="ECO:0000313" key="2">
    <source>
        <dbReference type="Proteomes" id="UP000076858"/>
    </source>
</evidence>
<protein>
    <submittedName>
        <fullName evidence="1">Uncharacterized protein</fullName>
    </submittedName>
</protein>
<dbReference type="EMBL" id="LRGB01000233">
    <property type="protein sequence ID" value="KZS20275.1"/>
    <property type="molecule type" value="Genomic_DNA"/>
</dbReference>
<sequence>MRTQIIISRRSAIFVLMLSVIKMDNYDFDVYQWKTKCVVGFTALLFAVTLLKKKYLIRKRHPIGRPWERSFNKEENETKKTW</sequence>
<accession>A0A162R6L5</accession>
<dbReference type="OrthoDB" id="5971912at2759"/>
<organism evidence="1 2">
    <name type="scientific">Daphnia magna</name>
    <dbReference type="NCBI Taxonomy" id="35525"/>
    <lineage>
        <taxon>Eukaryota</taxon>
        <taxon>Metazoa</taxon>
        <taxon>Ecdysozoa</taxon>
        <taxon>Arthropoda</taxon>
        <taxon>Crustacea</taxon>
        <taxon>Branchiopoda</taxon>
        <taxon>Diplostraca</taxon>
        <taxon>Cladocera</taxon>
        <taxon>Anomopoda</taxon>
        <taxon>Daphniidae</taxon>
        <taxon>Daphnia</taxon>
    </lineage>
</organism>
<dbReference type="AlphaFoldDB" id="A0A162R6L5"/>
<reference evidence="1 2" key="1">
    <citation type="submission" date="2016-03" db="EMBL/GenBank/DDBJ databases">
        <title>EvidentialGene: Evidence-directed Construction of Genes on Genomes.</title>
        <authorList>
            <person name="Gilbert D.G."/>
            <person name="Choi J.-H."/>
            <person name="Mockaitis K."/>
            <person name="Colbourne J."/>
            <person name="Pfrender M."/>
        </authorList>
    </citation>
    <scope>NUCLEOTIDE SEQUENCE [LARGE SCALE GENOMIC DNA]</scope>
    <source>
        <strain evidence="1 2">Xinb3</strain>
        <tissue evidence="1">Complete organism</tissue>
    </source>
</reference>
<evidence type="ECO:0000313" key="1">
    <source>
        <dbReference type="EMBL" id="KZS20275.1"/>
    </source>
</evidence>
<keyword evidence="2" id="KW-1185">Reference proteome</keyword>
<gene>
    <name evidence="1" type="ORF">APZ42_013081</name>
</gene>
<name>A0A162R6L5_9CRUS</name>
<proteinExistence type="predicted"/>
<dbReference type="Proteomes" id="UP000076858">
    <property type="component" value="Unassembled WGS sequence"/>
</dbReference>
<comment type="caution">
    <text evidence="1">The sequence shown here is derived from an EMBL/GenBank/DDBJ whole genome shotgun (WGS) entry which is preliminary data.</text>
</comment>